<dbReference type="PROSITE" id="PS01096">
    <property type="entry name" value="PPIC_PPIASE_1"/>
    <property type="match status" value="1"/>
</dbReference>
<dbReference type="InterPro" id="IPR027304">
    <property type="entry name" value="Trigger_fact/SurA_dom_sf"/>
</dbReference>
<dbReference type="PANTHER" id="PTHR47637">
    <property type="entry name" value="CHAPERONE SURA"/>
    <property type="match status" value="1"/>
</dbReference>
<keyword evidence="2" id="KW-0697">Rotamase</keyword>
<evidence type="ECO:0000256" key="3">
    <source>
        <dbReference type="SAM" id="Coils"/>
    </source>
</evidence>
<dbReference type="InterPro" id="IPR050280">
    <property type="entry name" value="OMP_Chaperone_SurA"/>
</dbReference>
<dbReference type="PROSITE" id="PS50198">
    <property type="entry name" value="PPIC_PPIASE_2"/>
    <property type="match status" value="1"/>
</dbReference>
<dbReference type="Pfam" id="PF13624">
    <property type="entry name" value="SurA_N_3"/>
    <property type="match status" value="1"/>
</dbReference>
<sequence length="320" mass="35798">MAKILTGITLLVLACSPALARAEVLSGVAAIVNDEIITTHEADKEYQQLLKDLDKAPAAEKMGFSRKVVLDRLVDKKLIEQKIRELDIKVSDDEVRASVEDVKKQNNLTQEQLEAALTRQGLTFDKYKVQLKEQMERLRLMSQEVRSKIQVGEKDVRDYYEAHRKDYGQEEVFRARQIFFKIDKSGGAAEMVRVEGIASKVLAEAKSGKDFAQLAMTYSNDPSAAKNGGDLGTFKRGDMLPELAETVANLKPGEVSALVLSPAGMHIIKLEEKSLSQGKPFEEVKADIEDLLYKKKSDERFSQWVKDLHASAAIEIKETK</sequence>
<dbReference type="Gene3D" id="3.10.50.40">
    <property type="match status" value="1"/>
</dbReference>
<organism evidence="6 7">
    <name type="scientific">Geomesophilobacter sediminis</name>
    <dbReference type="NCBI Taxonomy" id="2798584"/>
    <lineage>
        <taxon>Bacteria</taxon>
        <taxon>Pseudomonadati</taxon>
        <taxon>Thermodesulfobacteriota</taxon>
        <taxon>Desulfuromonadia</taxon>
        <taxon>Geobacterales</taxon>
        <taxon>Geobacteraceae</taxon>
        <taxon>Geomesophilobacter</taxon>
    </lineage>
</organism>
<dbReference type="EMBL" id="JAEMHM010000010">
    <property type="protein sequence ID" value="MBJ6725664.1"/>
    <property type="molecule type" value="Genomic_DNA"/>
</dbReference>
<keyword evidence="7" id="KW-1185">Reference proteome</keyword>
<protein>
    <submittedName>
        <fullName evidence="6">Peptidylprolyl isomerase</fullName>
    </submittedName>
</protein>
<comment type="caution">
    <text evidence="6">The sequence shown here is derived from an EMBL/GenBank/DDBJ whole genome shotgun (WGS) entry which is preliminary data.</text>
</comment>
<gene>
    <name evidence="6" type="ORF">JFN93_13170</name>
</gene>
<dbReference type="PROSITE" id="PS51257">
    <property type="entry name" value="PROKAR_LIPOPROTEIN"/>
    <property type="match status" value="1"/>
</dbReference>
<dbReference type="Gene3D" id="1.10.4030.10">
    <property type="entry name" value="Porin chaperone SurA, peptide-binding domain"/>
    <property type="match status" value="1"/>
</dbReference>
<dbReference type="Proteomes" id="UP000636888">
    <property type="component" value="Unassembled WGS sequence"/>
</dbReference>
<keyword evidence="2 6" id="KW-0413">Isomerase</keyword>
<dbReference type="InterPro" id="IPR000297">
    <property type="entry name" value="PPIase_PpiC"/>
</dbReference>
<evidence type="ECO:0000313" key="7">
    <source>
        <dbReference type="Proteomes" id="UP000636888"/>
    </source>
</evidence>
<name>A0A8J7JGA1_9BACT</name>
<dbReference type="Pfam" id="PF00639">
    <property type="entry name" value="Rotamase"/>
    <property type="match status" value="1"/>
</dbReference>
<feature type="domain" description="PpiC" evidence="5">
    <location>
        <begin position="170"/>
        <end position="272"/>
    </location>
</feature>
<dbReference type="AlphaFoldDB" id="A0A8J7JGA1"/>
<accession>A0A8J7JGA1</accession>
<feature type="coiled-coil region" evidence="3">
    <location>
        <begin position="99"/>
        <end position="148"/>
    </location>
</feature>
<keyword evidence="3" id="KW-0175">Coiled coil</keyword>
<feature type="chain" id="PRO_5035151435" evidence="4">
    <location>
        <begin position="21"/>
        <end position="320"/>
    </location>
</feature>
<dbReference type="SUPFAM" id="SSF54534">
    <property type="entry name" value="FKBP-like"/>
    <property type="match status" value="1"/>
</dbReference>
<evidence type="ECO:0000313" key="6">
    <source>
        <dbReference type="EMBL" id="MBJ6725664.1"/>
    </source>
</evidence>
<proteinExistence type="predicted"/>
<feature type="signal peptide" evidence="4">
    <location>
        <begin position="1"/>
        <end position="20"/>
    </location>
</feature>
<dbReference type="SUPFAM" id="SSF109998">
    <property type="entry name" value="Triger factor/SurA peptide-binding domain-like"/>
    <property type="match status" value="1"/>
</dbReference>
<dbReference type="PANTHER" id="PTHR47637:SF1">
    <property type="entry name" value="CHAPERONE SURA"/>
    <property type="match status" value="1"/>
</dbReference>
<dbReference type="GO" id="GO:0003755">
    <property type="term" value="F:peptidyl-prolyl cis-trans isomerase activity"/>
    <property type="evidence" value="ECO:0007669"/>
    <property type="project" value="UniProtKB-KW"/>
</dbReference>
<dbReference type="InterPro" id="IPR023058">
    <property type="entry name" value="PPIase_PpiC_CS"/>
</dbReference>
<evidence type="ECO:0000256" key="2">
    <source>
        <dbReference type="PROSITE-ProRule" id="PRU00278"/>
    </source>
</evidence>
<keyword evidence="1 4" id="KW-0732">Signal</keyword>
<dbReference type="InterPro" id="IPR046357">
    <property type="entry name" value="PPIase_dom_sf"/>
</dbReference>
<evidence type="ECO:0000256" key="1">
    <source>
        <dbReference type="ARBA" id="ARBA00022729"/>
    </source>
</evidence>
<reference evidence="6" key="1">
    <citation type="submission" date="2020-12" db="EMBL/GenBank/DDBJ databases">
        <title>Geomonas sp. Red875, isolated from river sediment.</title>
        <authorList>
            <person name="Xu Z."/>
            <person name="Zhang Z."/>
            <person name="Masuda Y."/>
            <person name="Itoh H."/>
            <person name="Senoo K."/>
        </authorList>
    </citation>
    <scope>NUCLEOTIDE SEQUENCE</scope>
    <source>
        <strain evidence="6">Red875</strain>
    </source>
</reference>
<evidence type="ECO:0000259" key="5">
    <source>
        <dbReference type="PROSITE" id="PS50198"/>
    </source>
</evidence>
<evidence type="ECO:0000256" key="4">
    <source>
        <dbReference type="SAM" id="SignalP"/>
    </source>
</evidence>